<feature type="region of interest" description="Disordered" evidence="6">
    <location>
        <begin position="477"/>
        <end position="503"/>
    </location>
</feature>
<feature type="coiled-coil region" evidence="5">
    <location>
        <begin position="280"/>
        <end position="307"/>
    </location>
</feature>
<gene>
    <name evidence="7" type="ORF">CDAUBV1_LOCUS9769</name>
</gene>
<dbReference type="EMBL" id="CAXLJL010000267">
    <property type="protein sequence ID" value="CAL5135645.1"/>
    <property type="molecule type" value="Genomic_DNA"/>
</dbReference>
<evidence type="ECO:0000313" key="7">
    <source>
        <dbReference type="EMBL" id="CAL5135645.1"/>
    </source>
</evidence>
<dbReference type="Gene3D" id="1.10.287.1490">
    <property type="match status" value="1"/>
</dbReference>
<dbReference type="GO" id="GO:0005814">
    <property type="term" value="C:centriole"/>
    <property type="evidence" value="ECO:0007669"/>
    <property type="project" value="UniProtKB-SubCell"/>
</dbReference>
<evidence type="ECO:0000256" key="2">
    <source>
        <dbReference type="ARBA" id="ARBA00022490"/>
    </source>
</evidence>
<dbReference type="SUPFAM" id="SSF57997">
    <property type="entry name" value="Tropomyosin"/>
    <property type="match status" value="1"/>
</dbReference>
<dbReference type="InterPro" id="IPR051877">
    <property type="entry name" value="Centriole_BasalBody_StrucProt"/>
</dbReference>
<dbReference type="PANTHER" id="PTHR20544">
    <property type="entry name" value="CENTROSOMAL PROTEIN CEP135"/>
    <property type="match status" value="1"/>
</dbReference>
<evidence type="ECO:0000256" key="4">
    <source>
        <dbReference type="ARBA" id="ARBA00038123"/>
    </source>
</evidence>
<accession>A0AAV2TGP8</accession>
<feature type="region of interest" description="Disordered" evidence="6">
    <location>
        <begin position="1164"/>
        <end position="1212"/>
    </location>
</feature>
<keyword evidence="2" id="KW-0963">Cytoplasm</keyword>
<evidence type="ECO:0000256" key="1">
    <source>
        <dbReference type="ARBA" id="ARBA00004114"/>
    </source>
</evidence>
<organism evidence="7 8">
    <name type="scientific">Calicophoron daubneyi</name>
    <name type="common">Rumen fluke</name>
    <name type="synonym">Paramphistomum daubneyi</name>
    <dbReference type="NCBI Taxonomy" id="300641"/>
    <lineage>
        <taxon>Eukaryota</taxon>
        <taxon>Metazoa</taxon>
        <taxon>Spiralia</taxon>
        <taxon>Lophotrochozoa</taxon>
        <taxon>Platyhelminthes</taxon>
        <taxon>Trematoda</taxon>
        <taxon>Digenea</taxon>
        <taxon>Plagiorchiida</taxon>
        <taxon>Pronocephalata</taxon>
        <taxon>Paramphistomoidea</taxon>
        <taxon>Paramphistomidae</taxon>
        <taxon>Calicophoron</taxon>
    </lineage>
</organism>
<reference evidence="7" key="1">
    <citation type="submission" date="2024-06" db="EMBL/GenBank/DDBJ databases">
        <authorList>
            <person name="Liu X."/>
            <person name="Lenzi L."/>
            <person name="Haldenby T S."/>
            <person name="Uol C."/>
        </authorList>
    </citation>
    <scope>NUCLEOTIDE SEQUENCE</scope>
</reference>
<name>A0AAV2TGP8_CALDB</name>
<evidence type="ECO:0000256" key="3">
    <source>
        <dbReference type="ARBA" id="ARBA00023212"/>
    </source>
</evidence>
<keyword evidence="3" id="KW-0206">Cytoskeleton</keyword>
<feature type="compositionally biased region" description="Polar residues" evidence="6">
    <location>
        <begin position="1180"/>
        <end position="1189"/>
    </location>
</feature>
<dbReference type="Proteomes" id="UP001497525">
    <property type="component" value="Unassembled WGS sequence"/>
</dbReference>
<feature type="coiled-coil region" evidence="5">
    <location>
        <begin position="881"/>
        <end position="1146"/>
    </location>
</feature>
<evidence type="ECO:0000313" key="8">
    <source>
        <dbReference type="Proteomes" id="UP001497525"/>
    </source>
</evidence>
<sequence length="1393" mass="159604">MAGITQIAQEKFTNLRKRLDQLGYKQPLTVDCLPLVERLFCDLVWTTESLRRAKDELTSQLKLRAKVEDYVAPYKADNGRLVRENNEMHQQLMVIRQENDEKLRSLKAEYRGLESENQDLKLFNSQCLEKLRQYEEDARRMAEKMIILQEKNFQAVVYTPGGRKKQLPFRRQRMDIDSLVPKHLSENLTDSAPVNAEGRPLTPETLDLVNITSKRCEDLQKQLVQLEEELELSDRKVDNFRYQVTLRDAEIERLRVVSEGGRPLEALTQECTDRQADKLIQQLQMQVDLLQSRNEELESHVVDLTNRQIPTPPIPLIPVSSTGSQTCAAEHTNTSSQTASWDYLVRRAPDDQISLKEIQGLLKQIEDGRCYLTKRINSLTKRERDLIEEFSSFLSTSRNGKRLNDQMDQLKTITRAFEKRMQGLEADRRHWFLEAQKAMAALQQFSQLPGLSTVGRDGRCGRSCTTKPETLFSVCSPKRSRRAITPPPPAVPKSTNRRRASSAELARRINDETLGLELQKTSLERDSYRRMLEHQQNLRLPSTAKRTLMGDFDGTDSELHEVLRERDELRELLDTFERQLLDIQSNVRVLTQERDCLNERLSQANHDLAETRSQLVTLQSGRSRASAGTRSPTTCAKTMLQNMECDRGRLAEALHQMTTERDSLRDRLQELTAKEITEKARLLQRLEETEDRLRSSKRNCSRNEQLIADLSQRIHLLEAERRELLERIDFLVGQSNCEGKLATTEHSLRVVQARLDEVQRGYEKLREESVHMRRTLRQLDQEKDSLQASLDERTEQCAKLERELATREGQLHEQQCTSATFEQRVLRLSETAAQRDTDCQHMGERIALLELELKKITNAHTRSCQELEQTKIDLNTMMHESQSLQSQLNKKSEKEAELSRKLEEQTSEMQRLRNMCSSVEQERTDLLKQYRSIHLELDDRSSLLTRVQSQLSDLQHKNAVQANELSSYKQQCDTLKKELSECHQVVETLETQCGLFTRTSTESEERVRRIQSENEEICRELSEVRNLCDRLERQSHTAQHQATTCNLEANQLRANLAETERELASLRKQVDRERETNRNLEIILSTSRESEFKSQKNIQDCRTELQCARERLDERTKRLAEAENQCHALRNRVVRLEMELNQARMVSQPLRAQLAPETYPYLHSSKTTTKSTRPAEVPQLQLNGVTDTGSCGLVNNDRHESSSDSALDEPSVNRNEMIDEENSLHSAASKQITDDDLKTLQPTRAGSRYSQEDHFQCVHGCVHSRFCVQNTNPDGDAVADNKFAPPDLRVNTTHCQHIHTLSRCISPRSNSGLAVSLAGGDVPHSASPEGASSLESLHRSKSLPVSSDHSLKRSSPAIPLSSDSGDCCCTTSFEDVTSSATMQNSCLGGLQTL</sequence>
<feature type="region of interest" description="Disordered" evidence="6">
    <location>
        <begin position="1316"/>
        <end position="1364"/>
    </location>
</feature>
<feature type="coiled-coil region" evidence="5">
    <location>
        <begin position="654"/>
        <end position="810"/>
    </location>
</feature>
<feature type="coiled-coil region" evidence="5">
    <location>
        <begin position="209"/>
        <end position="243"/>
    </location>
</feature>
<comment type="subcellular location">
    <subcellularLocation>
        <location evidence="1">Cytoplasm</location>
        <location evidence="1">Cytoskeleton</location>
        <location evidence="1">Microtubule organizing center</location>
        <location evidence="1">Centrosome</location>
        <location evidence="1">Centriole</location>
    </subcellularLocation>
</comment>
<evidence type="ECO:0000256" key="6">
    <source>
        <dbReference type="SAM" id="MobiDB-lite"/>
    </source>
</evidence>
<dbReference type="PANTHER" id="PTHR20544:SF2">
    <property type="entry name" value="TESTIS SPECIFIC 10"/>
    <property type="match status" value="1"/>
</dbReference>
<comment type="caution">
    <text evidence="7">The sequence shown here is derived from an EMBL/GenBank/DDBJ whole genome shotgun (WGS) entry which is preliminary data.</text>
</comment>
<proteinExistence type="inferred from homology"/>
<protein>
    <recommendedName>
        <fullName evidence="9">Centrosomal protein of 135 kDa</fullName>
    </recommendedName>
</protein>
<feature type="coiled-coil region" evidence="5">
    <location>
        <begin position="96"/>
        <end position="151"/>
    </location>
</feature>
<evidence type="ECO:0000256" key="5">
    <source>
        <dbReference type="SAM" id="Coils"/>
    </source>
</evidence>
<evidence type="ECO:0008006" key="9">
    <source>
        <dbReference type="Google" id="ProtNLM"/>
    </source>
</evidence>
<keyword evidence="5" id="KW-0175">Coiled coil</keyword>
<dbReference type="CDD" id="cd22292">
    <property type="entry name" value="cc_Cep135_MBD"/>
    <property type="match status" value="1"/>
</dbReference>
<feature type="coiled-coil region" evidence="5">
    <location>
        <begin position="559"/>
        <end position="614"/>
    </location>
</feature>
<comment type="similarity">
    <text evidence="4">Belongs to the CEP135/TSGA10 family.</text>
</comment>